<dbReference type="RefSeq" id="WP_420038665.1">
    <property type="nucleotide sequence ID" value="NZ_CP128986.1"/>
</dbReference>
<evidence type="ECO:0000259" key="13">
    <source>
        <dbReference type="Pfam" id="PF12623"/>
    </source>
</evidence>
<name>A0AA97CVZ3_9ACTN</name>
<keyword evidence="5 14" id="KW-0808">Transferase</keyword>
<dbReference type="GO" id="GO:0003723">
    <property type="term" value="F:RNA binding"/>
    <property type="evidence" value="ECO:0007669"/>
    <property type="project" value="UniProtKB-KW"/>
</dbReference>
<comment type="similarity">
    <text evidence="2">Belongs to the methyltransferase superfamily. HEN1 family.</text>
</comment>
<dbReference type="PANTHER" id="PTHR21404">
    <property type="entry name" value="HEN1"/>
    <property type="match status" value="1"/>
</dbReference>
<sequence length="459" mass="50714">MLLTVSTTHHPATDLGYLLHKHPDRVQEFAEPTGTATVFYPEATPQRCTAALMLEVDPIALARSRGKRSPDFALGQYVNDRPYAATSLIAVALGRAFRTARTGRCASRQELADTAIPLEITIPALPCRDGVEFATRIFGPLGWQIDATPIALDPEFPEWGDSRYLDVTLRGDVRLADALNQLYVLLPVFDSSKHYWQTTDEVDKLITAGGEWLRAHPDRDTIVGRYLARTGGLDAVARARLDELDDLGPADDAEGDVPRRRPSLNIARHDAVLAEIVRLGPASIIDLGCGSGQFLSKVLRGTGISRVAGCDVSTRELRRAADRLHVDDMTQRQATRLELFQSALTYLDPRIAGFDVAVLMEVIEHLDIPRLEALERAVFDAARPGTVLVTTPNSEYNSLYPDLAGMRHPDHRFEWTRAEFATWADRIAVDHGYRVRFVGIGDTDEILGAPTQMAVFTRG</sequence>
<dbReference type="GO" id="GO:0046872">
    <property type="term" value="F:metal ion binding"/>
    <property type="evidence" value="ECO:0007669"/>
    <property type="project" value="UniProtKB-KW"/>
</dbReference>
<dbReference type="CDD" id="cd02440">
    <property type="entry name" value="AdoMet_MTases"/>
    <property type="match status" value="1"/>
</dbReference>
<dbReference type="GO" id="GO:0031047">
    <property type="term" value="P:regulatory ncRNA-mediated gene silencing"/>
    <property type="evidence" value="ECO:0007669"/>
    <property type="project" value="UniProtKB-KW"/>
</dbReference>
<dbReference type="NCBIfam" id="TIGR04074">
    <property type="entry name" value="bacter_Hen1"/>
    <property type="match status" value="1"/>
</dbReference>
<feature type="domain" description="Hen1 N-terminal" evidence="13">
    <location>
        <begin position="1"/>
        <end position="241"/>
    </location>
</feature>
<keyword evidence="8" id="KW-0460">Magnesium</keyword>
<dbReference type="InterPro" id="IPR029063">
    <property type="entry name" value="SAM-dependent_MTases_sf"/>
</dbReference>
<evidence type="ECO:0000256" key="2">
    <source>
        <dbReference type="ARBA" id="ARBA00009026"/>
    </source>
</evidence>
<dbReference type="Pfam" id="PF13489">
    <property type="entry name" value="Methyltransf_23"/>
    <property type="match status" value="1"/>
</dbReference>
<evidence type="ECO:0000256" key="5">
    <source>
        <dbReference type="ARBA" id="ARBA00022679"/>
    </source>
</evidence>
<dbReference type="AlphaFoldDB" id="A0AA97CVZ3"/>
<dbReference type="InterPro" id="IPR038546">
    <property type="entry name" value="Hen1_N_sf"/>
</dbReference>
<evidence type="ECO:0000256" key="1">
    <source>
        <dbReference type="ARBA" id="ARBA00001946"/>
    </source>
</evidence>
<keyword evidence="14" id="KW-0830">Ubiquinone</keyword>
<evidence type="ECO:0000256" key="11">
    <source>
        <dbReference type="ARBA" id="ARBA00035025"/>
    </source>
</evidence>
<evidence type="ECO:0000256" key="8">
    <source>
        <dbReference type="ARBA" id="ARBA00022842"/>
    </source>
</evidence>
<keyword evidence="6" id="KW-0949">S-adenosyl-L-methionine</keyword>
<dbReference type="PANTHER" id="PTHR21404:SF3">
    <property type="entry name" value="SMALL RNA 2'-O-METHYLTRANSFERASE"/>
    <property type="match status" value="1"/>
</dbReference>
<reference evidence="14" key="1">
    <citation type="submission" date="2023-06" db="EMBL/GenBank/DDBJ databases">
        <title>Gordonia sp. nov. and Pseudochrobactrum sp. nov., two species isolated from the burying beetle Nicrophorus vespilloides.</title>
        <authorList>
            <person name="Poehlein A."/>
            <person name="Guzman J."/>
            <person name="Daniel R."/>
            <person name="Vilcinskas A."/>
        </authorList>
    </citation>
    <scope>NUCLEOTIDE SEQUENCE</scope>
    <source>
        <strain evidence="14">MP11Mi</strain>
    </source>
</reference>
<dbReference type="InterPro" id="IPR024026">
    <property type="entry name" value="3'-RNA_MeTfrase_Hen1_bac"/>
</dbReference>
<keyword evidence="7" id="KW-0479">Metal-binding</keyword>
<dbReference type="EMBL" id="CP128986">
    <property type="protein sequence ID" value="WOC12799.1"/>
    <property type="molecule type" value="Genomic_DNA"/>
</dbReference>
<keyword evidence="10" id="KW-0943">RNA-mediated gene silencing</keyword>
<accession>A0AA97CVZ3</accession>
<evidence type="ECO:0000256" key="6">
    <source>
        <dbReference type="ARBA" id="ARBA00022691"/>
    </source>
</evidence>
<comment type="cofactor">
    <cofactor evidence="1">
        <name>Mg(2+)</name>
        <dbReference type="ChEBI" id="CHEBI:18420"/>
    </cofactor>
</comment>
<evidence type="ECO:0000256" key="3">
    <source>
        <dbReference type="ARBA" id="ARBA00021330"/>
    </source>
</evidence>
<organism evidence="14">
    <name type="scientific">Gordonia sp. MP11Mi</name>
    <dbReference type="NCBI Taxonomy" id="3022769"/>
    <lineage>
        <taxon>Bacteria</taxon>
        <taxon>Bacillati</taxon>
        <taxon>Actinomycetota</taxon>
        <taxon>Actinomycetes</taxon>
        <taxon>Mycobacteriales</taxon>
        <taxon>Gordoniaceae</taxon>
        <taxon>Gordonia</taxon>
    </lineage>
</organism>
<evidence type="ECO:0000256" key="10">
    <source>
        <dbReference type="ARBA" id="ARBA00023158"/>
    </source>
</evidence>
<evidence type="ECO:0000256" key="12">
    <source>
        <dbReference type="ARBA" id="ARBA00048418"/>
    </source>
</evidence>
<evidence type="ECO:0000256" key="7">
    <source>
        <dbReference type="ARBA" id="ARBA00022723"/>
    </source>
</evidence>
<dbReference type="EC" id="2.1.1.386" evidence="11"/>
<proteinExistence type="inferred from homology"/>
<gene>
    <name evidence="14" type="primary">COQ3_2</name>
    <name evidence="14" type="ORF">MP11Mi_18910</name>
</gene>
<dbReference type="InterPro" id="IPR026610">
    <property type="entry name" value="Hen1"/>
</dbReference>
<dbReference type="Gene3D" id="3.40.50.150">
    <property type="entry name" value="Vaccinia Virus protein VP39"/>
    <property type="match status" value="1"/>
</dbReference>
<dbReference type="Pfam" id="PF12623">
    <property type="entry name" value="Hen1_L"/>
    <property type="match status" value="1"/>
</dbReference>
<dbReference type="SUPFAM" id="SSF53335">
    <property type="entry name" value="S-adenosyl-L-methionine-dependent methyltransferases"/>
    <property type="match status" value="1"/>
</dbReference>
<dbReference type="GO" id="GO:0090486">
    <property type="term" value="F:small RNA 2'-O-methyltransferase activity"/>
    <property type="evidence" value="ECO:0007669"/>
    <property type="project" value="UniProtKB-EC"/>
</dbReference>
<dbReference type="GO" id="GO:0001510">
    <property type="term" value="P:RNA methylation"/>
    <property type="evidence" value="ECO:0007669"/>
    <property type="project" value="InterPro"/>
</dbReference>
<evidence type="ECO:0000256" key="4">
    <source>
        <dbReference type="ARBA" id="ARBA00022603"/>
    </source>
</evidence>
<evidence type="ECO:0000256" key="9">
    <source>
        <dbReference type="ARBA" id="ARBA00022884"/>
    </source>
</evidence>
<dbReference type="Gene3D" id="3.30.1610.20">
    <property type="entry name" value="Hen1, N-terminal domain"/>
    <property type="match status" value="1"/>
</dbReference>
<keyword evidence="4 14" id="KW-0489">Methyltransferase</keyword>
<protein>
    <recommendedName>
        <fullName evidence="3">Small RNA 2'-O-methyltransferase</fullName>
        <ecNumber evidence="11">2.1.1.386</ecNumber>
    </recommendedName>
</protein>
<comment type="catalytic activity">
    <reaction evidence="12">
        <text>small RNA 3'-end nucleotide + S-adenosyl-L-methionine = small RNA 3'-end 2'-O-methylnucleotide + S-adenosyl-L-homocysteine + H(+)</text>
        <dbReference type="Rhea" id="RHEA:37887"/>
        <dbReference type="Rhea" id="RHEA-COMP:10415"/>
        <dbReference type="Rhea" id="RHEA-COMP:10416"/>
        <dbReference type="ChEBI" id="CHEBI:15378"/>
        <dbReference type="ChEBI" id="CHEBI:57856"/>
        <dbReference type="ChEBI" id="CHEBI:59789"/>
        <dbReference type="ChEBI" id="CHEBI:74896"/>
        <dbReference type="ChEBI" id="CHEBI:74898"/>
        <dbReference type="EC" id="2.1.1.386"/>
    </reaction>
</comment>
<dbReference type="InterPro" id="IPR024740">
    <property type="entry name" value="Hen1_N"/>
</dbReference>
<keyword evidence="9" id="KW-0694">RNA-binding</keyword>
<evidence type="ECO:0000313" key="14">
    <source>
        <dbReference type="EMBL" id="WOC12799.1"/>
    </source>
</evidence>